<dbReference type="PANTHER" id="PTHR48045:SF24">
    <property type="entry name" value="GLYCOSYLTRANSFERASE"/>
    <property type="match status" value="1"/>
</dbReference>
<gene>
    <name evidence="2" type="ORF">I3842_13G043600</name>
</gene>
<organism evidence="2 3">
    <name type="scientific">Carya illinoinensis</name>
    <name type="common">Pecan</name>
    <dbReference type="NCBI Taxonomy" id="32201"/>
    <lineage>
        <taxon>Eukaryota</taxon>
        <taxon>Viridiplantae</taxon>
        <taxon>Streptophyta</taxon>
        <taxon>Embryophyta</taxon>
        <taxon>Tracheophyta</taxon>
        <taxon>Spermatophyta</taxon>
        <taxon>Magnoliopsida</taxon>
        <taxon>eudicotyledons</taxon>
        <taxon>Gunneridae</taxon>
        <taxon>Pentapetalae</taxon>
        <taxon>rosids</taxon>
        <taxon>fabids</taxon>
        <taxon>Fagales</taxon>
        <taxon>Juglandaceae</taxon>
        <taxon>Carya</taxon>
    </lineage>
</organism>
<dbReference type="PANTHER" id="PTHR48045">
    <property type="entry name" value="UDP-GLYCOSYLTRANSFERASE 72B1"/>
    <property type="match status" value="1"/>
</dbReference>
<dbReference type="EMBL" id="CM031837">
    <property type="protein sequence ID" value="KAG6680451.1"/>
    <property type="molecule type" value="Genomic_DNA"/>
</dbReference>
<proteinExistence type="predicted"/>
<name>A0A922AJZ9_CARIL</name>
<evidence type="ECO:0000313" key="3">
    <source>
        <dbReference type="Proteomes" id="UP000811246"/>
    </source>
</evidence>
<comment type="caution">
    <text evidence="2">The sequence shown here is derived from an EMBL/GenBank/DDBJ whole genome shotgun (WGS) entry which is preliminary data.</text>
</comment>
<dbReference type="Proteomes" id="UP000811246">
    <property type="component" value="Chromosome 13"/>
</dbReference>
<protein>
    <submittedName>
        <fullName evidence="2">Uncharacterized protein</fullName>
    </submittedName>
</protein>
<evidence type="ECO:0000256" key="1">
    <source>
        <dbReference type="SAM" id="MobiDB-lite"/>
    </source>
</evidence>
<dbReference type="AlphaFoldDB" id="A0A922AJZ9"/>
<feature type="region of interest" description="Disordered" evidence="1">
    <location>
        <begin position="333"/>
        <end position="353"/>
    </location>
</feature>
<evidence type="ECO:0000313" key="2">
    <source>
        <dbReference type="EMBL" id="KAG6680451.1"/>
    </source>
</evidence>
<reference evidence="2" key="1">
    <citation type="submission" date="2021-01" db="EMBL/GenBank/DDBJ databases">
        <authorList>
            <person name="Lovell J.T."/>
            <person name="Bentley N."/>
            <person name="Bhattarai G."/>
            <person name="Jenkins J.W."/>
            <person name="Sreedasyam A."/>
            <person name="Alarcon Y."/>
            <person name="Bock C."/>
            <person name="Boston L."/>
            <person name="Carlson J."/>
            <person name="Cervantes K."/>
            <person name="Clermont K."/>
            <person name="Krom N."/>
            <person name="Kubenka K."/>
            <person name="Mamidi S."/>
            <person name="Mattison C."/>
            <person name="Monteros M."/>
            <person name="Pisani C."/>
            <person name="Plott C."/>
            <person name="Rajasekar S."/>
            <person name="Rhein H.S."/>
            <person name="Rohla C."/>
            <person name="Song M."/>
            <person name="Hilaire R.S."/>
            <person name="Shu S."/>
            <person name="Wells L."/>
            <person name="Wang X."/>
            <person name="Webber J."/>
            <person name="Heerema R.J."/>
            <person name="Klein P."/>
            <person name="Conner P."/>
            <person name="Grauke L."/>
            <person name="Grimwood J."/>
            <person name="Schmutz J."/>
            <person name="Randall J.J."/>
        </authorList>
    </citation>
    <scope>NUCLEOTIDE SEQUENCE</scope>
    <source>
        <tissue evidence="2">Leaf</tissue>
    </source>
</reference>
<accession>A0A922AJZ9</accession>
<sequence>MDHLIPLIEFAKLLALHHGFGVKCIFPTIGGLPTNIDHIFLPPVSPKGLKEAQPGSLLETTRLVAPVFDPFVSDVLEVAKELQLSPYFFIPTNAMLLSLLLHLLTLDETIPCEYRDLPKPLKLLWCIHIHSRDLINPVQDWKSKLYKIFIRHVKRLPLAKGIMVNTFINLEGRVIKALEENEVRYPPIYPVGPIIQSGSGTDDEDDESGCLRWLDNQPGGAILFVSFGSGGTLSYDQINELALGLESSGQKFLWRSHDDPLTFLPQGIMINGTSLIAWLLYAKQRMNAVYLAEDLKVALRPKANEKGLVDREEIAKVVVRKRMKELRIVAEKAKSADGSSKLASKLAFKPRSF</sequence>